<dbReference type="PANTHER" id="PTHR31707">
    <property type="entry name" value="PECTINESTERASE"/>
    <property type="match status" value="1"/>
</dbReference>
<dbReference type="Pfam" id="PF01095">
    <property type="entry name" value="Pectinesterase"/>
    <property type="match status" value="1"/>
</dbReference>
<dbReference type="KEGG" id="ghi:107887284"/>
<dbReference type="UniPathway" id="UPA00545">
    <property type="reaction ID" value="UER00823"/>
</dbReference>
<comment type="pathway">
    <text evidence="1 7">Glycan metabolism; pectin degradation; 2-dehydro-3-deoxy-D-gluconate from pectin: step 1/5.</text>
</comment>
<comment type="catalytic activity">
    <reaction evidence="7">
        <text>[(1-&gt;4)-alpha-D-galacturonosyl methyl ester](n) + n H2O = [(1-&gt;4)-alpha-D-galacturonosyl](n) + n methanol + n H(+)</text>
        <dbReference type="Rhea" id="RHEA:22380"/>
        <dbReference type="Rhea" id="RHEA-COMP:14570"/>
        <dbReference type="Rhea" id="RHEA-COMP:14573"/>
        <dbReference type="ChEBI" id="CHEBI:15377"/>
        <dbReference type="ChEBI" id="CHEBI:15378"/>
        <dbReference type="ChEBI" id="CHEBI:17790"/>
        <dbReference type="ChEBI" id="CHEBI:140522"/>
        <dbReference type="ChEBI" id="CHEBI:140523"/>
        <dbReference type="EC" id="3.1.1.11"/>
    </reaction>
</comment>
<evidence type="ECO:0000256" key="6">
    <source>
        <dbReference type="PROSITE-ProRule" id="PRU10040"/>
    </source>
</evidence>
<reference evidence="9" key="1">
    <citation type="journal article" date="2020" name="Nat. Genet.">
        <title>Genomic diversifications of five Gossypium allopolyploid species and their impact on cotton improvement.</title>
        <authorList>
            <person name="Chen Z.J."/>
            <person name="Sreedasyam A."/>
            <person name="Ando A."/>
            <person name="Song Q."/>
            <person name="De Santiago L.M."/>
            <person name="Hulse-Kemp A.M."/>
            <person name="Ding M."/>
            <person name="Ye W."/>
            <person name="Kirkbride R.C."/>
            <person name="Jenkins J."/>
            <person name="Plott C."/>
            <person name="Lovell J."/>
            <person name="Lin Y.M."/>
            <person name="Vaughn R."/>
            <person name="Liu B."/>
            <person name="Simpson S."/>
            <person name="Scheffler B.E."/>
            <person name="Wen L."/>
            <person name="Saski C.A."/>
            <person name="Grover C.E."/>
            <person name="Hu G."/>
            <person name="Conover J.L."/>
            <person name="Carlson J.W."/>
            <person name="Shu S."/>
            <person name="Boston L.B."/>
            <person name="Williams M."/>
            <person name="Peterson D.G."/>
            <person name="McGee K."/>
            <person name="Jones D.C."/>
            <person name="Wendel J.F."/>
            <person name="Stelly D.M."/>
            <person name="Grimwood J."/>
            <person name="Schmutz J."/>
        </authorList>
    </citation>
    <scope>NUCLEOTIDE SEQUENCE [LARGE SCALE GENOMIC DNA]</scope>
    <source>
        <strain evidence="9">cv. TM-1</strain>
    </source>
</reference>
<dbReference type="SUPFAM" id="SSF51126">
    <property type="entry name" value="Pectin lyase-like"/>
    <property type="match status" value="1"/>
</dbReference>
<dbReference type="InterPro" id="IPR000070">
    <property type="entry name" value="Pectinesterase_cat"/>
</dbReference>
<dbReference type="InterPro" id="IPR006501">
    <property type="entry name" value="Pectinesterase_inhib_dom"/>
</dbReference>
<evidence type="ECO:0000313" key="9">
    <source>
        <dbReference type="Proteomes" id="UP000818029"/>
    </source>
</evidence>
<accession>A0A1U8HLP4</accession>
<evidence type="ECO:0000256" key="5">
    <source>
        <dbReference type="ARBA" id="ARBA00023085"/>
    </source>
</evidence>
<evidence type="ECO:0000256" key="7">
    <source>
        <dbReference type="RuleBase" id="RU000589"/>
    </source>
</evidence>
<comment type="similarity">
    <text evidence="2">In the N-terminal section; belongs to the PMEI family.</text>
</comment>
<dbReference type="Pfam" id="PF04043">
    <property type="entry name" value="PMEI"/>
    <property type="match status" value="1"/>
</dbReference>
<reference evidence="10" key="2">
    <citation type="submission" date="2025-08" db="UniProtKB">
        <authorList>
            <consortium name="RefSeq"/>
        </authorList>
    </citation>
    <scope>IDENTIFICATION</scope>
</reference>
<dbReference type="OrthoDB" id="2019149at2759"/>
<keyword evidence="4 7" id="KW-0378">Hydrolase</keyword>
<proteinExistence type="inferred from homology"/>
<dbReference type="SUPFAM" id="SSF101148">
    <property type="entry name" value="Plant invertase/pectin methylesterase inhibitor"/>
    <property type="match status" value="1"/>
</dbReference>
<dbReference type="OMA" id="MSAFYKC"/>
<evidence type="ECO:0000256" key="1">
    <source>
        <dbReference type="ARBA" id="ARBA00005184"/>
    </source>
</evidence>
<feature type="chain" id="PRO_5010399183" description="Pectinesterase" evidence="7">
    <location>
        <begin position="24"/>
        <end position="564"/>
    </location>
</feature>
<dbReference type="GO" id="GO:0046910">
    <property type="term" value="F:pectinesterase inhibitor activity"/>
    <property type="evidence" value="ECO:0000318"/>
    <property type="project" value="GO_Central"/>
</dbReference>
<dbReference type="GeneID" id="107887284"/>
<feature type="active site" evidence="6">
    <location>
        <position position="401"/>
    </location>
</feature>
<dbReference type="GO" id="GO:0030599">
    <property type="term" value="F:pectinesterase activity"/>
    <property type="evidence" value="ECO:0000318"/>
    <property type="project" value="GO_Central"/>
</dbReference>
<comment type="similarity">
    <text evidence="3">In the C-terminal section; belongs to the pectinesterase family.</text>
</comment>
<evidence type="ECO:0000313" key="10">
    <source>
        <dbReference type="RefSeq" id="XP_016666966.1"/>
    </source>
</evidence>
<dbReference type="STRING" id="3635.A0A1U8HLP4"/>
<dbReference type="Gene3D" id="2.160.20.10">
    <property type="entry name" value="Single-stranded right-handed beta-helix, Pectin lyase-like"/>
    <property type="match status" value="1"/>
</dbReference>
<protein>
    <recommendedName>
        <fullName evidence="7">Pectinesterase</fullName>
        <ecNumber evidence="7">3.1.1.11</ecNumber>
    </recommendedName>
</protein>
<dbReference type="RefSeq" id="XP_016666966.1">
    <property type="nucleotide sequence ID" value="XM_016811477.2"/>
</dbReference>
<dbReference type="InterPro" id="IPR033131">
    <property type="entry name" value="Pectinesterase_Asp_AS"/>
</dbReference>
<evidence type="ECO:0000256" key="3">
    <source>
        <dbReference type="ARBA" id="ARBA00007786"/>
    </source>
</evidence>
<dbReference type="Proteomes" id="UP000818029">
    <property type="component" value="Chromosome A11"/>
</dbReference>
<evidence type="ECO:0000256" key="4">
    <source>
        <dbReference type="ARBA" id="ARBA00022801"/>
    </source>
</evidence>
<dbReference type="InterPro" id="IPR035513">
    <property type="entry name" value="Invertase/methylesterase_inhib"/>
</dbReference>
<dbReference type="GO" id="GO:0042545">
    <property type="term" value="P:cell wall modification"/>
    <property type="evidence" value="ECO:0007669"/>
    <property type="project" value="UniProtKB-UniRule"/>
</dbReference>
<dbReference type="EC" id="3.1.1.11" evidence="7"/>
<dbReference type="PaxDb" id="3635-A0A1U8HLP4"/>
<keyword evidence="7" id="KW-0732">Signal</keyword>
<organism evidence="9 10">
    <name type="scientific">Gossypium hirsutum</name>
    <name type="common">Upland cotton</name>
    <name type="synonym">Gossypium mexicanum</name>
    <dbReference type="NCBI Taxonomy" id="3635"/>
    <lineage>
        <taxon>Eukaryota</taxon>
        <taxon>Viridiplantae</taxon>
        <taxon>Streptophyta</taxon>
        <taxon>Embryophyta</taxon>
        <taxon>Tracheophyta</taxon>
        <taxon>Spermatophyta</taxon>
        <taxon>Magnoliopsida</taxon>
        <taxon>eudicotyledons</taxon>
        <taxon>Gunneridae</taxon>
        <taxon>Pentapetalae</taxon>
        <taxon>rosids</taxon>
        <taxon>malvids</taxon>
        <taxon>Malvales</taxon>
        <taxon>Malvaceae</taxon>
        <taxon>Malvoideae</taxon>
        <taxon>Gossypium</taxon>
    </lineage>
</organism>
<dbReference type="SMART" id="SM00856">
    <property type="entry name" value="PMEI"/>
    <property type="match status" value="1"/>
</dbReference>
<dbReference type="AlphaFoldDB" id="A0A1U8HLP4"/>
<sequence>MALKASALCTLSILVILFSPSFATFPNPASVFNSESICKLTPHADFCKSILPSDKFATIFDFSKVSMQQSLLNAHSFLGAIKYFLRLPSTSFLSTIRALQDCQFLAELNVDFLSYTLQRIKSDGLDTFLADDLHALLSAVLTNVQTCIEGLEATPSASSIKNGLLPSISNGTNFLSVSLALFRHGWVHGLIKSLTGRNHVFSNLVNGRDSPLPLIMSDHDRAVYESASRQKHVRADEEGKDKGVSVSQVVVVNPDGSGNFTTINEAVAAAPNNTGDSNRYFLIYVVAGVYEEYVSIPKKKQNVMMIGDGINKTIITGNRNFVDGSTTFNSATFAVVGKGFVAVNITFRNTAGPSKHQAVAVRNGADMSTFYRCSFEGYQDTLYAHSLRQFYKECDIYGTVDFIFGNAAVVLQNCNIYPRLPMPNQFNTITAQGRTDPNQNTGISIHHCVIRPADDLASSNWMTKTYLGRPWKEYSRTVYMQSFMDSLIEPSGWSEWAGNFALDTLYYAEYKNMGPGSNTGSRVQWNGYHKDISESEADKFTVSNFIDGDNWLPATGVPFHGGLF</sequence>
<keyword evidence="5 7" id="KW-0063">Aspartyl esterase</keyword>
<dbReference type="SMR" id="A0A1U8HLP4"/>
<evidence type="ECO:0000259" key="8">
    <source>
        <dbReference type="SMART" id="SM00856"/>
    </source>
</evidence>
<feature type="domain" description="Pectinesterase inhibitor" evidence="8">
    <location>
        <begin position="27"/>
        <end position="181"/>
    </location>
</feature>
<dbReference type="InterPro" id="IPR011050">
    <property type="entry name" value="Pectin_lyase_fold/virulence"/>
</dbReference>
<dbReference type="FunFam" id="2.160.20.10:FF:000001">
    <property type="entry name" value="Pectinesterase"/>
    <property type="match status" value="1"/>
</dbReference>
<dbReference type="GO" id="GO:0045490">
    <property type="term" value="P:pectin catabolic process"/>
    <property type="evidence" value="ECO:0007669"/>
    <property type="project" value="UniProtKB-UniRule"/>
</dbReference>
<gene>
    <name evidence="10" type="primary">LOC107887284</name>
</gene>
<dbReference type="Gene3D" id="1.20.140.40">
    <property type="entry name" value="Invertase/pectin methylesterase inhibitor family protein"/>
    <property type="match status" value="1"/>
</dbReference>
<name>A0A1U8HLP4_GOSHI</name>
<dbReference type="PROSITE" id="PS00503">
    <property type="entry name" value="PECTINESTERASE_2"/>
    <property type="match status" value="1"/>
</dbReference>
<keyword evidence="9" id="KW-1185">Reference proteome</keyword>
<dbReference type="InterPro" id="IPR012334">
    <property type="entry name" value="Pectin_lyas_fold"/>
</dbReference>
<evidence type="ECO:0000256" key="2">
    <source>
        <dbReference type="ARBA" id="ARBA00006027"/>
    </source>
</evidence>
<dbReference type="CDD" id="cd15798">
    <property type="entry name" value="PMEI-like_3"/>
    <property type="match status" value="1"/>
</dbReference>
<feature type="signal peptide" evidence="7">
    <location>
        <begin position="1"/>
        <end position="23"/>
    </location>
</feature>